<keyword evidence="3" id="KW-1185">Reference proteome</keyword>
<dbReference type="AlphaFoldDB" id="A0A1U9K927"/>
<gene>
    <name evidence="2" type="ORF">B0W44_13010</name>
</gene>
<name>A0A1U9K927_9BACL</name>
<feature type="transmembrane region" description="Helical" evidence="1">
    <location>
        <begin position="12"/>
        <end position="31"/>
    </location>
</feature>
<dbReference type="OrthoDB" id="1726013at2"/>
<feature type="transmembrane region" description="Helical" evidence="1">
    <location>
        <begin position="71"/>
        <end position="89"/>
    </location>
</feature>
<evidence type="ECO:0000313" key="3">
    <source>
        <dbReference type="Proteomes" id="UP000188603"/>
    </source>
</evidence>
<keyword evidence="1" id="KW-0472">Membrane</keyword>
<keyword evidence="1" id="KW-1133">Transmembrane helix</keyword>
<dbReference type="RefSeq" id="WP_077720403.1">
    <property type="nucleotide sequence ID" value="NZ_CP019699.1"/>
</dbReference>
<evidence type="ECO:0000256" key="1">
    <source>
        <dbReference type="SAM" id="Phobius"/>
    </source>
</evidence>
<accession>A0A1U9K927</accession>
<dbReference type="InterPro" id="IPR020390">
    <property type="entry name" value="Uncharacterised_YqhV"/>
</dbReference>
<protein>
    <recommendedName>
        <fullName evidence="4">DUF2619 domain-containing protein</fullName>
    </recommendedName>
</protein>
<sequence length="91" mass="9742">MWFIIEKVVLAMGTLRIISGFIEMTAGFLMLKFNDLEKSIAINALLALVGPAVLITTTTIGLAGLVERVSYDKVAWIAAGVVCILIGVFKG</sequence>
<dbReference type="STRING" id="1471761.B0W44_13010"/>
<keyword evidence="1" id="KW-0812">Transmembrane</keyword>
<evidence type="ECO:0000313" key="2">
    <source>
        <dbReference type="EMBL" id="AQS56542.1"/>
    </source>
</evidence>
<reference evidence="2 3" key="1">
    <citation type="journal article" date="2015" name="Int. J. Syst. Evol. Microbiol.">
        <title>Novibacillus thermophilus gen. nov., sp. nov., a Gram-staining-negative and moderately thermophilic member of the family Thermoactinomycetaceae.</title>
        <authorList>
            <person name="Yang G."/>
            <person name="Chen J."/>
            <person name="Zhou S."/>
        </authorList>
    </citation>
    <scope>NUCLEOTIDE SEQUENCE [LARGE SCALE GENOMIC DNA]</scope>
    <source>
        <strain evidence="2 3">SG-1</strain>
    </source>
</reference>
<dbReference type="KEGG" id="ntr:B0W44_13010"/>
<dbReference type="EMBL" id="CP019699">
    <property type="protein sequence ID" value="AQS56542.1"/>
    <property type="molecule type" value="Genomic_DNA"/>
</dbReference>
<proteinExistence type="predicted"/>
<organism evidence="2 3">
    <name type="scientific">Novibacillus thermophilus</name>
    <dbReference type="NCBI Taxonomy" id="1471761"/>
    <lineage>
        <taxon>Bacteria</taxon>
        <taxon>Bacillati</taxon>
        <taxon>Bacillota</taxon>
        <taxon>Bacilli</taxon>
        <taxon>Bacillales</taxon>
        <taxon>Thermoactinomycetaceae</taxon>
        <taxon>Novibacillus</taxon>
    </lineage>
</organism>
<dbReference type="Pfam" id="PF10942">
    <property type="entry name" value="DUF2619"/>
    <property type="match status" value="1"/>
</dbReference>
<feature type="transmembrane region" description="Helical" evidence="1">
    <location>
        <begin position="43"/>
        <end position="65"/>
    </location>
</feature>
<evidence type="ECO:0008006" key="4">
    <source>
        <dbReference type="Google" id="ProtNLM"/>
    </source>
</evidence>
<dbReference type="Proteomes" id="UP000188603">
    <property type="component" value="Chromosome"/>
</dbReference>